<dbReference type="RefSeq" id="WP_006978056.1">
    <property type="nucleotide sequence ID" value="NZ_ABVL01000002.1"/>
</dbReference>
<comment type="caution">
    <text evidence="2">The sequence shown here is derived from an EMBL/GenBank/DDBJ whole genome shotgun (WGS) entry which is preliminary data.</text>
</comment>
<organism evidence="2 3">
    <name type="scientific">Chthoniobacter flavus Ellin428</name>
    <dbReference type="NCBI Taxonomy" id="497964"/>
    <lineage>
        <taxon>Bacteria</taxon>
        <taxon>Pseudomonadati</taxon>
        <taxon>Verrucomicrobiota</taxon>
        <taxon>Spartobacteria</taxon>
        <taxon>Chthoniobacterales</taxon>
        <taxon>Chthoniobacteraceae</taxon>
        <taxon>Chthoniobacter</taxon>
    </lineage>
</organism>
<dbReference type="AlphaFoldDB" id="B4CVP2"/>
<keyword evidence="1" id="KW-0472">Membrane</keyword>
<name>B4CVP2_9BACT</name>
<accession>B4CVP2</accession>
<protein>
    <recommendedName>
        <fullName evidence="4">TonB family protein</fullName>
    </recommendedName>
</protein>
<evidence type="ECO:0000313" key="2">
    <source>
        <dbReference type="EMBL" id="EDY21484.1"/>
    </source>
</evidence>
<dbReference type="STRING" id="497964.CfE428DRAFT_0729"/>
<dbReference type="Proteomes" id="UP000005824">
    <property type="component" value="Unassembled WGS sequence"/>
</dbReference>
<evidence type="ECO:0000256" key="1">
    <source>
        <dbReference type="SAM" id="Phobius"/>
    </source>
</evidence>
<keyword evidence="3" id="KW-1185">Reference proteome</keyword>
<dbReference type="SUPFAM" id="SSF74653">
    <property type="entry name" value="TolA/TonB C-terminal domain"/>
    <property type="match status" value="1"/>
</dbReference>
<reference evidence="2 3" key="1">
    <citation type="journal article" date="2011" name="J. Bacteriol.">
        <title>Genome sequence of Chthoniobacter flavus Ellin428, an aerobic heterotrophic soil bacterium.</title>
        <authorList>
            <person name="Kant R."/>
            <person name="van Passel M.W."/>
            <person name="Palva A."/>
            <person name="Lucas S."/>
            <person name="Lapidus A."/>
            <person name="Glavina Del Rio T."/>
            <person name="Dalin E."/>
            <person name="Tice H."/>
            <person name="Bruce D."/>
            <person name="Goodwin L."/>
            <person name="Pitluck S."/>
            <person name="Larimer F.W."/>
            <person name="Land M.L."/>
            <person name="Hauser L."/>
            <person name="Sangwan P."/>
            <person name="de Vos W.M."/>
            <person name="Janssen P.H."/>
            <person name="Smidt H."/>
        </authorList>
    </citation>
    <scope>NUCLEOTIDE SEQUENCE [LARGE SCALE GENOMIC DNA]</scope>
    <source>
        <strain evidence="2 3">Ellin428</strain>
    </source>
</reference>
<feature type="transmembrane region" description="Helical" evidence="1">
    <location>
        <begin position="20"/>
        <end position="42"/>
    </location>
</feature>
<evidence type="ECO:0000313" key="3">
    <source>
        <dbReference type="Proteomes" id="UP000005824"/>
    </source>
</evidence>
<keyword evidence="1" id="KW-1133">Transmembrane helix</keyword>
<keyword evidence="1" id="KW-0812">Transmembrane</keyword>
<dbReference type="EMBL" id="ABVL01000002">
    <property type="protein sequence ID" value="EDY21484.1"/>
    <property type="molecule type" value="Genomic_DNA"/>
</dbReference>
<evidence type="ECO:0008006" key="4">
    <source>
        <dbReference type="Google" id="ProtNLM"/>
    </source>
</evidence>
<sequence length="251" mass="26457">MKTSVPQSDLTFATPEDSGFPYILFFCVFGSLVAHAATFFLFQVVYPQRVTIPQPAPHVSLLTPSSPENIALLRRIEAEDPALVANDKPTAPPGLVSAHYEPSYASPRTAPLGPPVEKTQGVRFPPAEDRLAPIDSTKAAPAANATVPAKNTSIIFADGLAGRALVSNPGIIFAYHASAPVEATTLLIGVSNEGKVTYTLIQHPSGDPALDELAIEHLRNVTFEAASAPVAWGFATFSWGGDAYVPASKAP</sequence>
<dbReference type="InParanoid" id="B4CVP2"/>
<gene>
    <name evidence="2" type="ORF">CfE428DRAFT_0729</name>
</gene>
<proteinExistence type="predicted"/>
<dbReference type="eggNOG" id="ENOG502ZVGI">
    <property type="taxonomic scope" value="Bacteria"/>
</dbReference>